<reference evidence="1 2" key="1">
    <citation type="submission" date="2018-06" db="EMBL/GenBank/DDBJ databases">
        <authorList>
            <consortium name="Pathogen Informatics"/>
            <person name="Doyle S."/>
        </authorList>
    </citation>
    <scope>NUCLEOTIDE SEQUENCE [LARGE SCALE GENOMIC DNA]</scope>
    <source>
        <strain evidence="1 2">NCTC10060</strain>
    </source>
</reference>
<name>A0A379U477_SALDZ</name>
<evidence type="ECO:0000313" key="2">
    <source>
        <dbReference type="Proteomes" id="UP000254633"/>
    </source>
</evidence>
<protein>
    <submittedName>
        <fullName evidence="1">DNA phosphorothioation-associated DGQHR protein 1</fullName>
    </submittedName>
</protein>
<dbReference type="Proteomes" id="UP000254633">
    <property type="component" value="Unassembled WGS sequence"/>
</dbReference>
<gene>
    <name evidence="1" type="ORF">NCTC10060_04881</name>
</gene>
<organism evidence="1 2">
    <name type="scientific">Salmonella diarizonae</name>
    <dbReference type="NCBI Taxonomy" id="59204"/>
    <lineage>
        <taxon>Bacteria</taxon>
        <taxon>Pseudomonadati</taxon>
        <taxon>Pseudomonadota</taxon>
        <taxon>Gammaproteobacteria</taxon>
        <taxon>Enterobacterales</taxon>
        <taxon>Enterobacteriaceae</taxon>
        <taxon>Salmonella</taxon>
    </lineage>
</organism>
<dbReference type="AlphaFoldDB" id="A0A379U477"/>
<dbReference type="NCBIfam" id="TIGR03187">
    <property type="entry name" value="DGQHR"/>
    <property type="match status" value="1"/>
</dbReference>
<proteinExistence type="predicted"/>
<dbReference type="EMBL" id="UGXH01000003">
    <property type="protein sequence ID" value="SUG57652.1"/>
    <property type="molecule type" value="Genomic_DNA"/>
</dbReference>
<evidence type="ECO:0000313" key="1">
    <source>
        <dbReference type="EMBL" id="SUG57652.1"/>
    </source>
</evidence>
<accession>A0A379U477</accession>
<dbReference type="CDD" id="cd16413">
    <property type="entry name" value="DGQHR_domain"/>
    <property type="match status" value="1"/>
</dbReference>
<sequence length="343" mass="39507">MEKIQGVQRLLNNKRLHEISKFIDGESAAFPNSIILGANFLKSGRYAEESERCLVEPTTTENLYTIKIPKNSEVLSIIDGQHRLYAFEYAETKMDLLCAIYIDLAMPYQAFLFSTINYNQGKVDKSLAYQLFGYELDNEEPINWPPETLAVYLVRLFNSEQPLLNRIKYRTADEAYKKNNTTSWRVSTASIVEAILSLISKNPKDDRYLMNSKRYAGENTIYGRGILKDDAEYPLRKLYIQGNDRAIQEVLSLALEATDNIFWKDLDDDNFLKKTVGIACIFKFLKTVLLKHGVSRQVINDNFTNYLNKIKQEEDFSDSTLYPSSTKGMNEAYKRMLTLTGYN</sequence>
<dbReference type="InterPro" id="IPR017601">
    <property type="entry name" value="DGQHR-contain_dom"/>
</dbReference>